<sequence length="444" mass="52010">MAITKIWPVKDNLSRVYRYISNEEKTTEEISDGLNEVLTYTTQGYKTNEKEYITGINCSPASAVKQMIHTKKSYGKDDGVLAFHAVQSFKPDELTPELCHEIGVKLAGLMWGDRFEVVVSTHLDKHHLHNHFVVNSVSFMDGKKFDNNRNDYIRFRNLSDDLCNGYNLSVVKSNGKGMHHSEWEAMQNGKPYFRELIKHDVDVVLSYARSMEQFVEGLVEMGYEVSTNRKYIAIKHPQGQRMRRLKSLLRDGRYDEEHIEERLYNNLILPMVKVQDAIPSHFYKGDSKKLKGFKALYFKYMYMMGIIHANDAPKRYPSAALRRDLIYMDKITEENTFLGKNNLETIEDVIAFKAKVNDEIHELINNRKKIYGKLKRVKNEELKAQYETDRDDITSKIAHLKKQLRLCHDIENRVPDIEEKLKQINELEEQKNEKQQEYERSLNI</sequence>
<name>A0A3E3E6Y1_9FIRM</name>
<dbReference type="Proteomes" id="UP000260721">
    <property type="component" value="Unassembled WGS sequence"/>
</dbReference>
<evidence type="ECO:0000313" key="4">
    <source>
        <dbReference type="Proteomes" id="UP000260721"/>
    </source>
</evidence>
<feature type="coiled-coil region" evidence="1">
    <location>
        <begin position="360"/>
        <end position="444"/>
    </location>
</feature>
<keyword evidence="1" id="KW-0175">Coiled coil</keyword>
<dbReference type="EMBL" id="QUSK01000007">
    <property type="protein sequence ID" value="RGD77120.1"/>
    <property type="molecule type" value="Genomic_DNA"/>
</dbReference>
<dbReference type="AlphaFoldDB" id="A0A3E3E6Y1"/>
<comment type="caution">
    <text evidence="3">The sequence shown here is derived from an EMBL/GenBank/DDBJ whole genome shotgun (WGS) entry which is preliminary data.</text>
</comment>
<evidence type="ECO:0000259" key="2">
    <source>
        <dbReference type="Pfam" id="PF03432"/>
    </source>
</evidence>
<evidence type="ECO:0000256" key="1">
    <source>
        <dbReference type="SAM" id="Coils"/>
    </source>
</evidence>
<gene>
    <name evidence="3" type="ORF">DXC78_04125</name>
</gene>
<proteinExistence type="predicted"/>
<protein>
    <recommendedName>
        <fullName evidence="2">MobA/VirD2-like nuclease domain-containing protein</fullName>
    </recommendedName>
</protein>
<dbReference type="RefSeq" id="WP_117445863.1">
    <property type="nucleotide sequence ID" value="NZ_JBFBOW010000011.1"/>
</dbReference>
<reference evidence="3 4" key="1">
    <citation type="submission" date="2018-08" db="EMBL/GenBank/DDBJ databases">
        <title>A genome reference for cultivated species of the human gut microbiota.</title>
        <authorList>
            <person name="Zou Y."/>
            <person name="Xue W."/>
            <person name="Luo G."/>
        </authorList>
    </citation>
    <scope>NUCLEOTIDE SEQUENCE [LARGE SCALE GENOMIC DNA]</scope>
    <source>
        <strain evidence="3 4">TF08-11</strain>
    </source>
</reference>
<feature type="domain" description="MobA/VirD2-like nuclease" evidence="2">
    <location>
        <begin position="41"/>
        <end position="168"/>
    </location>
</feature>
<dbReference type="InterPro" id="IPR005094">
    <property type="entry name" value="Endonuclease_MobA/VirD2"/>
</dbReference>
<accession>A0A3E3E6Y1</accession>
<evidence type="ECO:0000313" key="3">
    <source>
        <dbReference type="EMBL" id="RGD77120.1"/>
    </source>
</evidence>
<dbReference type="Pfam" id="PF03432">
    <property type="entry name" value="Relaxase"/>
    <property type="match status" value="1"/>
</dbReference>
<organism evidence="3 4">
    <name type="scientific">Faecalicoccus pleomorphus</name>
    <dbReference type="NCBI Taxonomy" id="1323"/>
    <lineage>
        <taxon>Bacteria</taxon>
        <taxon>Bacillati</taxon>
        <taxon>Bacillota</taxon>
        <taxon>Erysipelotrichia</taxon>
        <taxon>Erysipelotrichales</taxon>
        <taxon>Erysipelotrichaceae</taxon>
        <taxon>Faecalicoccus</taxon>
    </lineage>
</organism>